<dbReference type="Pfam" id="PF13468">
    <property type="entry name" value="Glyoxalase_3"/>
    <property type="match status" value="1"/>
</dbReference>
<dbReference type="EMBL" id="FXTY01000002">
    <property type="protein sequence ID" value="SMP09686.1"/>
    <property type="molecule type" value="Genomic_DNA"/>
</dbReference>
<protein>
    <submittedName>
        <fullName evidence="2">Glyoxalase-like domain-containing protein</fullName>
    </submittedName>
</protein>
<dbReference type="InterPro" id="IPR025870">
    <property type="entry name" value="Glyoxalase-like_dom"/>
</dbReference>
<dbReference type="PANTHER" id="PTHR40265">
    <property type="entry name" value="BLL2707 PROTEIN"/>
    <property type="match status" value="1"/>
</dbReference>
<organism evidence="2 3">
    <name type="scientific">Shimia sagamensis</name>
    <dbReference type="NCBI Taxonomy" id="1566352"/>
    <lineage>
        <taxon>Bacteria</taxon>
        <taxon>Pseudomonadati</taxon>
        <taxon>Pseudomonadota</taxon>
        <taxon>Alphaproteobacteria</taxon>
        <taxon>Rhodobacterales</taxon>
        <taxon>Roseobacteraceae</taxon>
    </lineage>
</organism>
<dbReference type="RefSeq" id="WP_346770597.1">
    <property type="nucleotide sequence ID" value="NZ_FXTY01000002.1"/>
</dbReference>
<name>A0ABY1NHR7_9RHOB</name>
<evidence type="ECO:0000313" key="2">
    <source>
        <dbReference type="EMBL" id="SMP09686.1"/>
    </source>
</evidence>
<dbReference type="PANTHER" id="PTHR40265:SF1">
    <property type="entry name" value="GLYOXALASE-LIKE DOMAIN-CONTAINING PROTEIN"/>
    <property type="match status" value="1"/>
</dbReference>
<dbReference type="Gene3D" id="3.10.180.10">
    <property type="entry name" value="2,3-Dihydroxybiphenyl 1,2-Dioxygenase, domain 1"/>
    <property type="match status" value="1"/>
</dbReference>
<dbReference type="SUPFAM" id="SSF54593">
    <property type="entry name" value="Glyoxalase/Bleomycin resistance protein/Dihydroxybiphenyl dioxygenase"/>
    <property type="match status" value="1"/>
</dbReference>
<proteinExistence type="predicted"/>
<dbReference type="InterPro" id="IPR029068">
    <property type="entry name" value="Glyas_Bleomycin-R_OHBP_Dase"/>
</dbReference>
<feature type="domain" description="Glyoxalase-like" evidence="1">
    <location>
        <begin position="8"/>
        <end position="198"/>
    </location>
</feature>
<comment type="caution">
    <text evidence="2">The sequence shown here is derived from an EMBL/GenBank/DDBJ whole genome shotgun (WGS) entry which is preliminary data.</text>
</comment>
<keyword evidence="3" id="KW-1185">Reference proteome</keyword>
<dbReference type="Proteomes" id="UP001157961">
    <property type="component" value="Unassembled WGS sequence"/>
</dbReference>
<sequence length="323" mass="35073">MIMGTRSLDHAVFAVDDLETAHSTFERLGFSVAPRGVHPFGTHNANIYFRNGLMIELLAVDDPSLYRLSANEQNTFTKNDAEFRAFVWQQGISQIVVNTTDASADHQAFLDAGISGGSVVAFSRDFTHPDNRTEKISAKLAFATPKNSKGAYWSSCEDKEAPNSIASEILDHSNGALHLVEVVTVASDPADLTSFLETVYRVQAGRSLPGSLAVLLSNARHTVMQPHVVVERFGVHVSPLETVCRHVGLVFEVADIAATVCCLKNSGIEVQDHQSQAIVFPFSCSHPFLVFKQHHARSAPQLCQHNPAAHAGPETKAPRSAGH</sequence>
<accession>A0ABY1NHR7</accession>
<reference evidence="2 3" key="1">
    <citation type="submission" date="2017-05" db="EMBL/GenBank/DDBJ databases">
        <authorList>
            <person name="Varghese N."/>
            <person name="Submissions S."/>
        </authorList>
    </citation>
    <scope>NUCLEOTIDE SEQUENCE [LARGE SCALE GENOMIC DNA]</scope>
    <source>
        <strain evidence="2 3">DSM 29734</strain>
    </source>
</reference>
<evidence type="ECO:0000313" key="3">
    <source>
        <dbReference type="Proteomes" id="UP001157961"/>
    </source>
</evidence>
<evidence type="ECO:0000259" key="1">
    <source>
        <dbReference type="Pfam" id="PF13468"/>
    </source>
</evidence>
<gene>
    <name evidence="2" type="ORF">SAMN06265373_1022</name>
</gene>